<feature type="transmembrane region" description="Helical" evidence="5">
    <location>
        <begin position="58"/>
        <end position="79"/>
    </location>
</feature>
<feature type="transmembrane region" description="Helical" evidence="5">
    <location>
        <begin position="247"/>
        <end position="267"/>
    </location>
</feature>
<feature type="transmembrane region" description="Helical" evidence="5">
    <location>
        <begin position="34"/>
        <end position="51"/>
    </location>
</feature>
<evidence type="ECO:0000256" key="1">
    <source>
        <dbReference type="ARBA" id="ARBA00004141"/>
    </source>
</evidence>
<dbReference type="PATRIC" id="fig|717962.3.peg.222"/>
<evidence type="ECO:0000256" key="5">
    <source>
        <dbReference type="SAM" id="Phobius"/>
    </source>
</evidence>
<dbReference type="InterPro" id="IPR007016">
    <property type="entry name" value="O-antigen_ligase-rel_domated"/>
</dbReference>
<dbReference type="RefSeq" id="WP_015512939.1">
    <property type="nucleotide sequence ID" value="NC_021009.1"/>
</dbReference>
<feature type="transmembrane region" description="Helical" evidence="5">
    <location>
        <begin position="333"/>
        <end position="357"/>
    </location>
</feature>
<feature type="transmembrane region" description="Helical" evidence="5">
    <location>
        <begin position="377"/>
        <end position="395"/>
    </location>
</feature>
<dbReference type="Pfam" id="PF04932">
    <property type="entry name" value="Wzy_C"/>
    <property type="match status" value="1"/>
</dbReference>
<feature type="transmembrane region" description="Helical" evidence="5">
    <location>
        <begin position="209"/>
        <end position="235"/>
    </location>
</feature>
<name>D4J4S2_9FIRM</name>
<protein>
    <submittedName>
        <fullName evidence="7">O-Antigen ligase</fullName>
    </submittedName>
</protein>
<sequence>MKLTKERRILIEALITLQLINYMVGTIILKDFFLVKYLRDVIVVVLLFEIVRGKKKKVQFGAITLCLLVFAFCGIFGVIQGETFQVVLLVARRYAIPLAVLFIAAHIDFNGEEQKLFKYIFYLIVVLSIFGAFQAQVLGDNFLRNLGYPVEYSYGYGREMLYNSFYFGGLGIQRVVATLSSSNICALVFGTSLLYFLVCSPIFNVKYKTVMMACIALAFLLTFSRSNILFFMIAVICVWRYIPYKKYILTGIGCAAVIVLIVGIIQGQNGIVYKLWMWVQASLNMTESSAAGRSGIWHAALEQVFKSPLGIGFGHVGAIGYESELVFLAENSYLTLALDTGWIGVISYVAALVMIVVKLYKNAEMYGRTGNEKGKRICVAGYAVLVYLMGVMLFSNHIQDMEAITLVYMYVGIALSYVRYNRGINEEKLKALFISKICKRGNR</sequence>
<proteinExistence type="predicted"/>
<feature type="transmembrane region" description="Helical" evidence="5">
    <location>
        <begin position="159"/>
        <end position="177"/>
    </location>
</feature>
<reference evidence="7 8" key="1">
    <citation type="submission" date="2010-03" db="EMBL/GenBank/DDBJ databases">
        <title>The genome sequence of Coprococcus catus GD/7.</title>
        <authorList>
            <consortium name="metaHIT consortium -- http://www.metahit.eu/"/>
            <person name="Pajon A."/>
            <person name="Turner K."/>
            <person name="Parkhill J."/>
            <person name="Duncan S."/>
            <person name="Flint H."/>
        </authorList>
    </citation>
    <scope>NUCLEOTIDE SEQUENCE [LARGE SCALE GENOMIC DNA]</scope>
    <source>
        <strain evidence="7 8">GD/7</strain>
    </source>
</reference>
<evidence type="ECO:0000256" key="2">
    <source>
        <dbReference type="ARBA" id="ARBA00022692"/>
    </source>
</evidence>
<evidence type="ECO:0000259" key="6">
    <source>
        <dbReference type="Pfam" id="PF04932"/>
    </source>
</evidence>
<dbReference type="InterPro" id="IPR051533">
    <property type="entry name" value="WaaL-like"/>
</dbReference>
<feature type="transmembrane region" description="Helical" evidence="5">
    <location>
        <begin position="119"/>
        <end position="139"/>
    </location>
</feature>
<feature type="transmembrane region" description="Helical" evidence="5">
    <location>
        <begin position="401"/>
        <end position="420"/>
    </location>
</feature>
<reference evidence="7 8" key="2">
    <citation type="submission" date="2010-03" db="EMBL/GenBank/DDBJ databases">
        <authorList>
            <person name="Pajon A."/>
        </authorList>
    </citation>
    <scope>NUCLEOTIDE SEQUENCE [LARGE SCALE GENOMIC DNA]</scope>
    <source>
        <strain evidence="7 8">GD/7</strain>
    </source>
</reference>
<keyword evidence="7" id="KW-0436">Ligase</keyword>
<comment type="subcellular location">
    <subcellularLocation>
        <location evidence="1">Membrane</location>
        <topology evidence="1">Multi-pass membrane protein</topology>
    </subcellularLocation>
</comment>
<dbReference type="HOGENOM" id="CLU_617792_0_0_9"/>
<feature type="transmembrane region" description="Helical" evidence="5">
    <location>
        <begin position="9"/>
        <end position="28"/>
    </location>
</feature>
<evidence type="ECO:0000313" key="7">
    <source>
        <dbReference type="EMBL" id="CBK79343.1"/>
    </source>
</evidence>
<feature type="transmembrane region" description="Helical" evidence="5">
    <location>
        <begin position="184"/>
        <end position="203"/>
    </location>
</feature>
<gene>
    <name evidence="7" type="ORF">CC1_04100</name>
</gene>
<evidence type="ECO:0000256" key="3">
    <source>
        <dbReference type="ARBA" id="ARBA00022989"/>
    </source>
</evidence>
<dbReference type="AlphaFoldDB" id="D4J4S2"/>
<dbReference type="PANTHER" id="PTHR37422">
    <property type="entry name" value="TEICHURONIC ACID BIOSYNTHESIS PROTEIN TUAE"/>
    <property type="match status" value="1"/>
</dbReference>
<keyword evidence="3 5" id="KW-1133">Transmembrane helix</keyword>
<evidence type="ECO:0000313" key="8">
    <source>
        <dbReference type="Proteomes" id="UP000008798"/>
    </source>
</evidence>
<accession>D4J4S2</accession>
<feature type="transmembrane region" description="Helical" evidence="5">
    <location>
        <begin position="85"/>
        <end position="107"/>
    </location>
</feature>
<dbReference type="KEGG" id="cct:CC1_04100"/>
<feature type="domain" description="O-antigen ligase-related" evidence="6">
    <location>
        <begin position="211"/>
        <end position="349"/>
    </location>
</feature>
<dbReference type="GO" id="GO:0016874">
    <property type="term" value="F:ligase activity"/>
    <property type="evidence" value="ECO:0007669"/>
    <property type="project" value="UniProtKB-KW"/>
</dbReference>
<dbReference type="PANTHER" id="PTHR37422:SF17">
    <property type="entry name" value="O-ANTIGEN LIGASE"/>
    <property type="match status" value="1"/>
</dbReference>
<keyword evidence="4 5" id="KW-0472">Membrane</keyword>
<keyword evidence="2 5" id="KW-0812">Transmembrane</keyword>
<dbReference type="EMBL" id="FP929038">
    <property type="protein sequence ID" value="CBK79343.1"/>
    <property type="molecule type" value="Genomic_DNA"/>
</dbReference>
<dbReference type="Proteomes" id="UP000008798">
    <property type="component" value="Chromosome"/>
</dbReference>
<dbReference type="STRING" id="717962.CC1_04100"/>
<dbReference type="GO" id="GO:0016020">
    <property type="term" value="C:membrane"/>
    <property type="evidence" value="ECO:0007669"/>
    <property type="project" value="UniProtKB-SubCell"/>
</dbReference>
<organism evidence="7 8">
    <name type="scientific">Coprococcus catus GD/7</name>
    <dbReference type="NCBI Taxonomy" id="717962"/>
    <lineage>
        <taxon>Bacteria</taxon>
        <taxon>Bacillati</taxon>
        <taxon>Bacillota</taxon>
        <taxon>Clostridia</taxon>
        <taxon>Lachnospirales</taxon>
        <taxon>Lachnospiraceae</taxon>
        <taxon>Coprococcus</taxon>
    </lineage>
</organism>
<evidence type="ECO:0000256" key="4">
    <source>
        <dbReference type="ARBA" id="ARBA00023136"/>
    </source>
</evidence>